<dbReference type="EMBL" id="LT991978">
    <property type="protein sequence ID" value="SPK77750.1"/>
    <property type="molecule type" value="Genomic_DNA"/>
</dbReference>
<gene>
    <name evidence="1" type="ORF">CT19425_P70090</name>
</gene>
<keyword evidence="1" id="KW-0614">Plasmid</keyword>
<organism evidence="1 2">
    <name type="scientific">Cupriavidus taiwanensis</name>
    <dbReference type="NCBI Taxonomy" id="164546"/>
    <lineage>
        <taxon>Bacteria</taxon>
        <taxon>Pseudomonadati</taxon>
        <taxon>Pseudomonadota</taxon>
        <taxon>Betaproteobacteria</taxon>
        <taxon>Burkholderiales</taxon>
        <taxon>Burkholderiaceae</taxon>
        <taxon>Cupriavidus</taxon>
    </lineage>
</organism>
<accession>A0A375IUJ5</accession>
<evidence type="ECO:0000313" key="1">
    <source>
        <dbReference type="EMBL" id="SPK77750.1"/>
    </source>
</evidence>
<protein>
    <submittedName>
        <fullName evidence="1">Uncharacterized protein</fullName>
    </submittedName>
</protein>
<dbReference type="Proteomes" id="UP000255505">
    <property type="component" value="Plasmid III"/>
</dbReference>
<proteinExistence type="predicted"/>
<sequence>MPASGCGTAVGVGPAVNKGMLEAAPRMERPLKSRTQSPLTIAGWGALAKHEAPYIGRNAFVSSLSNHES</sequence>
<name>A0A375IUJ5_9BURK</name>
<evidence type="ECO:0000313" key="2">
    <source>
        <dbReference type="Proteomes" id="UP000255505"/>
    </source>
</evidence>
<reference evidence="1 2" key="1">
    <citation type="submission" date="2018-01" db="EMBL/GenBank/DDBJ databases">
        <authorList>
            <person name="Gaut B.S."/>
            <person name="Morton B.R."/>
            <person name="Clegg M.T."/>
            <person name="Duvall M.R."/>
        </authorList>
    </citation>
    <scope>NUCLEOTIDE SEQUENCE [LARGE SCALE GENOMIC DNA]</scope>
    <source>
        <strain evidence="1">Cupriavidus taiwanensis LMG 19425</strain>
        <plasmid evidence="2">Plasmid iii</plasmid>
    </source>
</reference>
<dbReference type="AlphaFoldDB" id="A0A375IUJ5"/>
<geneLocation type="plasmid" evidence="1">
    <name>III</name>
</geneLocation>